<dbReference type="AlphaFoldDB" id="A0A2K8T2Q0"/>
<gene>
    <name evidence="1" type="ORF">COO91_08083</name>
</gene>
<reference evidence="1 2" key="1">
    <citation type="submission" date="2017-11" db="EMBL/GenBank/DDBJ databases">
        <title>Complete genome of a free-living desiccation-tolerant cyanobacterium and its photosynthetic adaptation to extreme terrestrial habitat.</title>
        <authorList>
            <person name="Shang J."/>
        </authorList>
    </citation>
    <scope>NUCLEOTIDE SEQUENCE [LARGE SCALE GENOMIC DNA]</scope>
    <source>
        <strain evidence="1 2">CCNUN1</strain>
    </source>
</reference>
<organism evidence="1 2">
    <name type="scientific">Nostoc flagelliforme CCNUN1</name>
    <dbReference type="NCBI Taxonomy" id="2038116"/>
    <lineage>
        <taxon>Bacteria</taxon>
        <taxon>Bacillati</taxon>
        <taxon>Cyanobacteriota</taxon>
        <taxon>Cyanophyceae</taxon>
        <taxon>Nostocales</taxon>
        <taxon>Nostocaceae</taxon>
        <taxon>Nostoc</taxon>
    </lineage>
</organism>
<protein>
    <submittedName>
        <fullName evidence="1">Uncharacterized protein</fullName>
    </submittedName>
</protein>
<keyword evidence="2" id="KW-1185">Reference proteome</keyword>
<proteinExistence type="predicted"/>
<dbReference type="EMBL" id="CP024785">
    <property type="protein sequence ID" value="AUB41988.1"/>
    <property type="molecule type" value="Genomic_DNA"/>
</dbReference>
<dbReference type="KEGG" id="nfl:COO91_08083"/>
<accession>A0A2K8T2Q0</accession>
<sequence length="52" mass="5903">MRQGSWGDLLKYLFYSSKIFSGLSSRKTTSLYSKEIGNGNPQWSSETLVLCH</sequence>
<name>A0A2K8T2Q0_9NOSO</name>
<evidence type="ECO:0000313" key="1">
    <source>
        <dbReference type="EMBL" id="AUB41988.1"/>
    </source>
</evidence>
<evidence type="ECO:0000313" key="2">
    <source>
        <dbReference type="Proteomes" id="UP000232003"/>
    </source>
</evidence>
<dbReference type="Proteomes" id="UP000232003">
    <property type="component" value="Chromosome"/>
</dbReference>